<accession>A0AC61RIL8</accession>
<dbReference type="EMBL" id="SRYB01000003">
    <property type="protein sequence ID" value="TGY80247.1"/>
    <property type="molecule type" value="Genomic_DNA"/>
</dbReference>
<proteinExistence type="predicted"/>
<protein>
    <submittedName>
        <fullName evidence="1">Uncharacterized protein</fullName>
    </submittedName>
</protein>
<reference evidence="1" key="1">
    <citation type="submission" date="2019-04" db="EMBL/GenBank/DDBJ databases">
        <title>Microbes associate with the intestines of laboratory mice.</title>
        <authorList>
            <person name="Navarre W."/>
            <person name="Wong E."/>
            <person name="Huang K."/>
            <person name="Tropini C."/>
            <person name="Ng K."/>
            <person name="Yu B."/>
        </authorList>
    </citation>
    <scope>NUCLEOTIDE SEQUENCE</scope>
    <source>
        <strain evidence="1">NM04_E33</strain>
    </source>
</reference>
<comment type="caution">
    <text evidence="1">The sequence shown here is derived from an EMBL/GenBank/DDBJ whole genome shotgun (WGS) entry which is preliminary data.</text>
</comment>
<name>A0AC61RIL8_9BACT</name>
<gene>
    <name evidence="1" type="ORF">E5331_03145</name>
</gene>
<evidence type="ECO:0000313" key="1">
    <source>
        <dbReference type="EMBL" id="TGY80247.1"/>
    </source>
</evidence>
<dbReference type="Proteomes" id="UP000306319">
    <property type="component" value="Unassembled WGS sequence"/>
</dbReference>
<keyword evidence="2" id="KW-1185">Reference proteome</keyword>
<organism evidence="1 2">
    <name type="scientific">Lepagella muris</name>
    <dbReference type="NCBI Taxonomy" id="3032870"/>
    <lineage>
        <taxon>Bacteria</taxon>
        <taxon>Pseudomonadati</taxon>
        <taxon>Bacteroidota</taxon>
        <taxon>Bacteroidia</taxon>
        <taxon>Bacteroidales</taxon>
        <taxon>Muribaculaceae</taxon>
        <taxon>Lepagella</taxon>
    </lineage>
</organism>
<sequence length="163" mass="18937">MDEATIRHIEMEGADALLDAGVSVPLKSLRLPFRKKPVEIRATMRRPCLDGQIRIARIYLSMGVTSRQMWEFTKEQEMRFLAEHGLKIARMIALTICRGELKRRILLRPVTWAVRHWMSNEHLLGAMRRFVSLMGTDPFIPIIRSAERTNPMKPRTSQRRKGS</sequence>
<evidence type="ECO:0000313" key="2">
    <source>
        <dbReference type="Proteomes" id="UP000306319"/>
    </source>
</evidence>